<gene>
    <name evidence="4" type="primary">8239017</name>
    <name evidence="3" type="ORF">Phum_PHUM278190</name>
</gene>
<dbReference type="InterPro" id="IPR013598">
    <property type="entry name" value="Exportin-1/Importin-b-like"/>
</dbReference>
<feature type="domain" description="Exportin-1/Importin-beta-like" evidence="1">
    <location>
        <begin position="108"/>
        <end position="266"/>
    </location>
</feature>
<dbReference type="FunCoup" id="E0VL13">
    <property type="interactions" value="2085"/>
</dbReference>
<reference evidence="3" key="1">
    <citation type="submission" date="2007-04" db="EMBL/GenBank/DDBJ databases">
        <title>Annotation of Pediculus humanus corporis strain USDA.</title>
        <authorList>
            <person name="Kirkness E."/>
            <person name="Hannick L."/>
            <person name="Hass B."/>
            <person name="Bruggner R."/>
            <person name="Lawson D."/>
            <person name="Bidwell S."/>
            <person name="Joardar V."/>
            <person name="Caler E."/>
            <person name="Walenz B."/>
            <person name="Inman J."/>
            <person name="Schobel S."/>
            <person name="Galinsky K."/>
            <person name="Amedeo P."/>
            <person name="Strausberg R."/>
        </authorList>
    </citation>
    <scope>NUCLEOTIDE SEQUENCE</scope>
    <source>
        <strain evidence="3">USDA</strain>
    </source>
</reference>
<evidence type="ECO:0000313" key="3">
    <source>
        <dbReference type="EMBL" id="EEB14069.1"/>
    </source>
</evidence>
<dbReference type="GO" id="GO:0042565">
    <property type="term" value="C:RNA nuclear export complex"/>
    <property type="evidence" value="ECO:0007669"/>
    <property type="project" value="TreeGrafter"/>
</dbReference>
<dbReference type="OMA" id="IAKRSWG"/>
<dbReference type="InterPro" id="IPR011989">
    <property type="entry name" value="ARM-like"/>
</dbReference>
<dbReference type="CTD" id="8239017"/>
<dbReference type="InterPro" id="IPR045478">
    <property type="entry name" value="Exportin-5_C"/>
</dbReference>
<dbReference type="EMBL" id="DS235263">
    <property type="protein sequence ID" value="EEB14069.1"/>
    <property type="molecule type" value="Genomic_DNA"/>
</dbReference>
<dbReference type="STRING" id="121224.E0VL13"/>
<dbReference type="VEuPathDB" id="VectorBase:PHUM278190"/>
<dbReference type="GO" id="GO:0006611">
    <property type="term" value="P:protein export from nucleus"/>
    <property type="evidence" value="ECO:0007669"/>
    <property type="project" value="InterPro"/>
</dbReference>
<dbReference type="AlphaFoldDB" id="E0VL13"/>
<sequence length="1202" mass="137353">MATPEMIDQITGELIRALEITMNPVAEQSARQEAYTAYENFKDNSPYAPQVGLYLVQLNTPHGYIVHFGLQLMEHCVKFRWNQISQPEKIFIKENTMRLLMDGKQKETYVKDGLSRIIVEMIKREWPQQWPSLLTELNVASLQGPTQSEIVLLIFLRLCEDVAVLQTLESTQRRRDIYQALTTNMQDIFSFLIQIITCHIDLFKSIGNLEAGNQHFRVVQTGLTTLSSFLEWASYTHFTNNDNALLKILCALLEDEHFQINAVDCLLQVVSRKGNPEEKKFFIEWFDLKVLQFMLDAANKVSTKSLNENNYLFLKKLIQVLTGLGTYFTALCGKEDFVSFTRSEYLNTYLNIMLTFFRHPSLTIISYTISTWSSFFKNPVISQDPVFKKYIPELFETAAPKIIRVFYPTSRNPINDQDTTALLDFDSEEEFNAFFFKTRTDLLEIFRKATDIAPFVTFSYVEKWFRSVLQKSVIQLSSDKTNFCTYTSPLYLQWDGLVNTLDRVLNRLVHIESHSRPSVFSGLELLELCLNFNPLDPLILSELLSCISALFVFLSMATAEQSVSILPRVLDKIFAASVFLLPGQTIENRSRAVKNVRRHAGALLVKIGQRYPLLLLPLFDQINTTVQAIIRDPQLSKMEQVTIQEALLLICNHFYDYNKQSQFVGELMKPGIDMWFEMENAFRSASDFMALVGLDKPPVEPSQEDINGKNRSHLLFCLHLFFSVLLRSTWPEDPDRAARGGFVVDRTSTGNPIYRNPATPHIIPILPNVLSLVKVLNALWAPDTLSRISEGYKDAFQMSENEKANLLSLVPQSNVQSDQLDAGIKVQSPLDRMQQFLETVHSNSYLFLGTIGPSLGKDFYQIPQLGLALINSLFSNLEFVPDFKLRAVIRTFFKSFIPSCPKVCYKDVLLPVLSIFMPYMLTRLTKKWEHISQLRQESTNSEESSDAQEVVDEKLTHIITKEYSDVINICLVGGNSDSVLDSDAMEQDDLTESSGQRNVNQAFAETVSELGLMLIRNESTQHVIIITLLRFISWSDGCAIYKAPVLLHCVLRQLSNDGILNEEIANHVMTTVLQALQIQGHQEAMQGLLLTLGAQLYELLRPKFPSIVKILMQIPNVNQQDLQKFDEKIILSSQNFKTSYKLDKSTKDLFKKITHPLIGRNISQLFKKEIKIMDLPKLNLPKKGTKEKVDFNYGQELNKLLS</sequence>
<dbReference type="eggNOG" id="KOG2020">
    <property type="taxonomic scope" value="Eukaryota"/>
</dbReference>
<proteinExistence type="predicted"/>
<evidence type="ECO:0000313" key="5">
    <source>
        <dbReference type="Proteomes" id="UP000009046"/>
    </source>
</evidence>
<dbReference type="KEGG" id="phu:Phum_PHUM278190"/>
<name>E0VL13_PEDHC</name>
<dbReference type="EMBL" id="AAZO01003228">
    <property type="status" value="NOT_ANNOTATED_CDS"/>
    <property type="molecule type" value="Genomic_DNA"/>
</dbReference>
<dbReference type="PANTHER" id="PTHR11223">
    <property type="entry name" value="EXPORTIN 1/5"/>
    <property type="match status" value="1"/>
</dbReference>
<dbReference type="SUPFAM" id="SSF48371">
    <property type="entry name" value="ARM repeat"/>
    <property type="match status" value="1"/>
</dbReference>
<dbReference type="OrthoDB" id="2215036at2759"/>
<dbReference type="PANTHER" id="PTHR11223:SF3">
    <property type="entry name" value="EXPORTIN-5"/>
    <property type="match status" value="1"/>
</dbReference>
<dbReference type="GO" id="GO:0006405">
    <property type="term" value="P:RNA export from nucleus"/>
    <property type="evidence" value="ECO:0007669"/>
    <property type="project" value="TreeGrafter"/>
</dbReference>
<dbReference type="GO" id="GO:0005049">
    <property type="term" value="F:nuclear export signal receptor activity"/>
    <property type="evidence" value="ECO:0007669"/>
    <property type="project" value="InterPro"/>
</dbReference>
<protein>
    <submittedName>
        <fullName evidence="3 4">Exportin-5, putative</fullName>
    </submittedName>
</protein>
<dbReference type="Gene3D" id="1.25.10.10">
    <property type="entry name" value="Leucine-rich Repeat Variant"/>
    <property type="match status" value="1"/>
</dbReference>
<dbReference type="InParanoid" id="E0VL13"/>
<dbReference type="Pfam" id="PF19273">
    <property type="entry name" value="Exportin-5"/>
    <property type="match status" value="1"/>
</dbReference>
<evidence type="ECO:0000259" key="1">
    <source>
        <dbReference type="Pfam" id="PF08389"/>
    </source>
</evidence>
<dbReference type="Proteomes" id="UP000009046">
    <property type="component" value="Unassembled WGS sequence"/>
</dbReference>
<dbReference type="GO" id="GO:0005634">
    <property type="term" value="C:nucleus"/>
    <property type="evidence" value="ECO:0007669"/>
    <property type="project" value="TreeGrafter"/>
</dbReference>
<dbReference type="InterPro" id="IPR016024">
    <property type="entry name" value="ARM-type_fold"/>
</dbReference>
<keyword evidence="5" id="KW-1185">Reference proteome</keyword>
<dbReference type="GeneID" id="8239017"/>
<dbReference type="RefSeq" id="XP_002426807.1">
    <property type="nucleotide sequence ID" value="XM_002426762.1"/>
</dbReference>
<dbReference type="Pfam" id="PF08389">
    <property type="entry name" value="Xpo1"/>
    <property type="match status" value="1"/>
</dbReference>
<feature type="domain" description="Exportin-5 C-terminal" evidence="2">
    <location>
        <begin position="308"/>
        <end position="1167"/>
    </location>
</feature>
<dbReference type="InterPro" id="IPR045065">
    <property type="entry name" value="XPO1/5"/>
</dbReference>
<evidence type="ECO:0000313" key="4">
    <source>
        <dbReference type="EnsemblMetazoa" id="PHUM278190-PA"/>
    </source>
</evidence>
<organism>
    <name type="scientific">Pediculus humanus subsp. corporis</name>
    <name type="common">Body louse</name>
    <dbReference type="NCBI Taxonomy" id="121224"/>
    <lineage>
        <taxon>Eukaryota</taxon>
        <taxon>Metazoa</taxon>
        <taxon>Ecdysozoa</taxon>
        <taxon>Arthropoda</taxon>
        <taxon>Hexapoda</taxon>
        <taxon>Insecta</taxon>
        <taxon>Pterygota</taxon>
        <taxon>Neoptera</taxon>
        <taxon>Paraneoptera</taxon>
        <taxon>Psocodea</taxon>
        <taxon>Troctomorpha</taxon>
        <taxon>Phthiraptera</taxon>
        <taxon>Anoplura</taxon>
        <taxon>Pediculidae</taxon>
        <taxon>Pediculus</taxon>
    </lineage>
</organism>
<dbReference type="GO" id="GO:0005737">
    <property type="term" value="C:cytoplasm"/>
    <property type="evidence" value="ECO:0007669"/>
    <property type="project" value="TreeGrafter"/>
</dbReference>
<reference evidence="4" key="3">
    <citation type="submission" date="2020-05" db="UniProtKB">
        <authorList>
            <consortium name="EnsemblMetazoa"/>
        </authorList>
    </citation>
    <scope>IDENTIFICATION</scope>
    <source>
        <strain evidence="4">USDA</strain>
    </source>
</reference>
<dbReference type="HOGENOM" id="CLU_002828_0_0_1"/>
<dbReference type="EnsemblMetazoa" id="PHUM278190-RA">
    <property type="protein sequence ID" value="PHUM278190-PA"/>
    <property type="gene ID" value="PHUM278190"/>
</dbReference>
<accession>E0VL13</accession>
<dbReference type="GO" id="GO:0003723">
    <property type="term" value="F:RNA binding"/>
    <property type="evidence" value="ECO:0007669"/>
    <property type="project" value="TreeGrafter"/>
</dbReference>
<reference evidence="3" key="2">
    <citation type="submission" date="2007-04" db="EMBL/GenBank/DDBJ databases">
        <title>The genome of the human body louse.</title>
        <authorList>
            <consortium name="The Human Body Louse Genome Consortium"/>
            <person name="Kirkness E."/>
            <person name="Walenz B."/>
            <person name="Hass B."/>
            <person name="Bruggner R."/>
            <person name="Strausberg R."/>
        </authorList>
    </citation>
    <scope>NUCLEOTIDE SEQUENCE</scope>
    <source>
        <strain evidence="3">USDA</strain>
    </source>
</reference>
<evidence type="ECO:0000259" key="2">
    <source>
        <dbReference type="Pfam" id="PF19273"/>
    </source>
</evidence>